<dbReference type="Proteomes" id="UP000177371">
    <property type="component" value="Unassembled WGS sequence"/>
</dbReference>
<keyword evidence="1" id="KW-0238">DNA-binding</keyword>
<dbReference type="PANTHER" id="PTHR46558:SF4">
    <property type="entry name" value="DNA-BIDING PHAGE PROTEIN"/>
    <property type="match status" value="1"/>
</dbReference>
<dbReference type="GO" id="GO:0003677">
    <property type="term" value="F:DNA binding"/>
    <property type="evidence" value="ECO:0007669"/>
    <property type="project" value="UniProtKB-KW"/>
</dbReference>
<evidence type="ECO:0000313" key="3">
    <source>
        <dbReference type="EMBL" id="OGC51542.1"/>
    </source>
</evidence>
<dbReference type="Pfam" id="PF01381">
    <property type="entry name" value="HTH_3"/>
    <property type="match status" value="1"/>
</dbReference>
<evidence type="ECO:0000256" key="1">
    <source>
        <dbReference type="ARBA" id="ARBA00023125"/>
    </source>
</evidence>
<comment type="caution">
    <text evidence="3">The sequence shown here is derived from an EMBL/GenBank/DDBJ whole genome shotgun (WGS) entry which is preliminary data.</text>
</comment>
<evidence type="ECO:0000259" key="2">
    <source>
        <dbReference type="PROSITE" id="PS50943"/>
    </source>
</evidence>
<dbReference type="PROSITE" id="PS50943">
    <property type="entry name" value="HTH_CROC1"/>
    <property type="match status" value="1"/>
</dbReference>
<dbReference type="EMBL" id="MEUT01000018">
    <property type="protein sequence ID" value="OGC51542.1"/>
    <property type="molecule type" value="Genomic_DNA"/>
</dbReference>
<evidence type="ECO:0000313" key="4">
    <source>
        <dbReference type="Proteomes" id="UP000177371"/>
    </source>
</evidence>
<accession>A0A1F4V311</accession>
<dbReference type="CDD" id="cd00093">
    <property type="entry name" value="HTH_XRE"/>
    <property type="match status" value="1"/>
</dbReference>
<dbReference type="Gene3D" id="1.10.260.40">
    <property type="entry name" value="lambda repressor-like DNA-binding domains"/>
    <property type="match status" value="1"/>
</dbReference>
<protein>
    <recommendedName>
        <fullName evidence="2">HTH cro/C1-type domain-containing protein</fullName>
    </recommendedName>
</protein>
<gene>
    <name evidence="3" type="ORF">A2W32_01010</name>
</gene>
<name>A0A1F4V311_UNCKA</name>
<sequence>MNTDLSTKIKRLRLSKNMSQDRFGKKLGLSGKTISAYEKGRSIPSLKVLETMSLEFDSPLFLLKREKKYVLMEQIKEIKKLLENISADLGA</sequence>
<reference evidence="3 4" key="1">
    <citation type="journal article" date="2016" name="Nat. Commun.">
        <title>Thousands of microbial genomes shed light on interconnected biogeochemical processes in an aquifer system.</title>
        <authorList>
            <person name="Anantharaman K."/>
            <person name="Brown C.T."/>
            <person name="Hug L.A."/>
            <person name="Sharon I."/>
            <person name="Castelle C.J."/>
            <person name="Probst A.J."/>
            <person name="Thomas B.C."/>
            <person name="Singh A."/>
            <person name="Wilkins M.J."/>
            <person name="Karaoz U."/>
            <person name="Brodie E.L."/>
            <person name="Williams K.H."/>
            <person name="Hubbard S.S."/>
            <person name="Banfield J.F."/>
        </authorList>
    </citation>
    <scope>NUCLEOTIDE SEQUENCE [LARGE SCALE GENOMIC DNA]</scope>
</reference>
<dbReference type="PANTHER" id="PTHR46558">
    <property type="entry name" value="TRACRIPTIONAL REGULATORY PROTEIN-RELATED-RELATED"/>
    <property type="match status" value="1"/>
</dbReference>
<proteinExistence type="predicted"/>
<dbReference type="SMART" id="SM00530">
    <property type="entry name" value="HTH_XRE"/>
    <property type="match status" value="1"/>
</dbReference>
<dbReference type="AlphaFoldDB" id="A0A1F4V311"/>
<feature type="domain" description="HTH cro/C1-type" evidence="2">
    <location>
        <begin position="9"/>
        <end position="63"/>
    </location>
</feature>
<dbReference type="STRING" id="1802610.A2W32_01010"/>
<dbReference type="InterPro" id="IPR010982">
    <property type="entry name" value="Lambda_DNA-bd_dom_sf"/>
</dbReference>
<dbReference type="SUPFAM" id="SSF47413">
    <property type="entry name" value="lambda repressor-like DNA-binding domains"/>
    <property type="match status" value="1"/>
</dbReference>
<organism evidence="3 4">
    <name type="scientific">candidate division WWE3 bacterium RBG_16_37_10</name>
    <dbReference type="NCBI Taxonomy" id="1802610"/>
    <lineage>
        <taxon>Bacteria</taxon>
        <taxon>Katanobacteria</taxon>
    </lineage>
</organism>
<dbReference type="InterPro" id="IPR001387">
    <property type="entry name" value="Cro/C1-type_HTH"/>
</dbReference>